<dbReference type="EMBL" id="QEWE01000028">
    <property type="protein sequence ID" value="REJ26154.1"/>
    <property type="molecule type" value="Genomic_DNA"/>
</dbReference>
<evidence type="ECO:0000313" key="8">
    <source>
        <dbReference type="Proteomes" id="UP000257014"/>
    </source>
</evidence>
<keyword evidence="3 6" id="KW-0812">Transmembrane</keyword>
<evidence type="ECO:0000256" key="5">
    <source>
        <dbReference type="ARBA" id="ARBA00023136"/>
    </source>
</evidence>
<keyword evidence="4 6" id="KW-1133">Transmembrane helix</keyword>
<feature type="transmembrane region" description="Helical" evidence="6">
    <location>
        <begin position="226"/>
        <end position="246"/>
    </location>
</feature>
<feature type="transmembrane region" description="Helical" evidence="6">
    <location>
        <begin position="331"/>
        <end position="352"/>
    </location>
</feature>
<dbReference type="Proteomes" id="UP000257014">
    <property type="component" value="Unassembled WGS sequence"/>
</dbReference>
<feature type="transmembrane region" description="Helical" evidence="6">
    <location>
        <begin position="372"/>
        <end position="395"/>
    </location>
</feature>
<sequence>MKVLPFPCKIIPRKLRFFPFSFHYRAAFTGKNFPGNCFRRPRRKKEQQNSFPKSFLSLPHRPPPAPAPVSREILPFQGNFYTSFLAEFIHWNRGEDMLPFLFGLLVLLFICGMMLIRYGMMHIAGQKMKKWLLRFAGTPLKGFFSGILITAILQSSSAVMIITVGFISAKLLSFRRSLGIILGANIGTTITVEFLAFSTDQMVFPLMLLGTVFFLIPREAVRNAGFFLFGLGAVFFSLFGFERFAGPLSAMKWTAPLFSAVNEHESLAVLAGCLLTAVIQSSTAMTGILMGFMEAKVLSVSAAIAALLGANIGTCADAYLASIGGGKEAKLAAFAHIWLNILGAALFFPFLAPFSHLVEKLAADPEQQLAHAAVLFNAAVSLLFLPFTGSFAGLIEKIHGK</sequence>
<dbReference type="InterPro" id="IPR004633">
    <property type="entry name" value="NaPi_cotrn-rel/YqeW-like"/>
</dbReference>
<dbReference type="NCBIfam" id="TIGR00704">
    <property type="entry name" value="NaPi_cotrn_rel"/>
    <property type="match status" value="1"/>
</dbReference>
<dbReference type="NCBIfam" id="NF037997">
    <property type="entry name" value="Na_Pi_symport"/>
    <property type="match status" value="1"/>
</dbReference>
<dbReference type="PANTHER" id="PTHR10010:SF46">
    <property type="entry name" value="SODIUM-DEPENDENT PHOSPHATE TRANSPORT PROTEIN 2B"/>
    <property type="match status" value="1"/>
</dbReference>
<dbReference type="AlphaFoldDB" id="A0A3E0K0I8"/>
<name>A0A3E0K0I8_9BACI</name>
<dbReference type="Pfam" id="PF02690">
    <property type="entry name" value="Na_Pi_cotrans"/>
    <property type="match status" value="2"/>
</dbReference>
<evidence type="ECO:0000256" key="3">
    <source>
        <dbReference type="ARBA" id="ARBA00022692"/>
    </source>
</evidence>
<reference evidence="7 8" key="1">
    <citation type="submission" date="2018-03" db="EMBL/GenBank/DDBJ databases">
        <authorList>
            <person name="Keele B.F."/>
        </authorList>
    </citation>
    <scope>NUCLEOTIDE SEQUENCE [LARGE SCALE GENOMIC DNA]</scope>
    <source>
        <strain evidence="7">ZCTH4_d</strain>
    </source>
</reference>
<keyword evidence="5 6" id="KW-0472">Membrane</keyword>
<accession>A0A3E0K0I8</accession>
<keyword evidence="2" id="KW-1003">Cell membrane</keyword>
<feature type="transmembrane region" description="Helical" evidence="6">
    <location>
        <begin position="142"/>
        <end position="166"/>
    </location>
</feature>
<feature type="transmembrane region" description="Helical" evidence="6">
    <location>
        <begin position="267"/>
        <end position="292"/>
    </location>
</feature>
<evidence type="ECO:0000256" key="6">
    <source>
        <dbReference type="SAM" id="Phobius"/>
    </source>
</evidence>
<protein>
    <submittedName>
        <fullName evidence="7">Na/Pi cotransporter</fullName>
    </submittedName>
</protein>
<dbReference type="GO" id="GO:0005886">
    <property type="term" value="C:plasma membrane"/>
    <property type="evidence" value="ECO:0007669"/>
    <property type="project" value="UniProtKB-SubCell"/>
</dbReference>
<proteinExistence type="predicted"/>
<feature type="transmembrane region" description="Helical" evidence="6">
    <location>
        <begin position="298"/>
        <end position="319"/>
    </location>
</feature>
<dbReference type="GO" id="GO:0005436">
    <property type="term" value="F:sodium:phosphate symporter activity"/>
    <property type="evidence" value="ECO:0007669"/>
    <property type="project" value="InterPro"/>
</dbReference>
<comment type="subcellular location">
    <subcellularLocation>
        <location evidence="1">Cell membrane</location>
        <topology evidence="1">Multi-pass membrane protein</topology>
    </subcellularLocation>
</comment>
<dbReference type="InterPro" id="IPR003841">
    <property type="entry name" value="Na/Pi_transpt"/>
</dbReference>
<evidence type="ECO:0000256" key="1">
    <source>
        <dbReference type="ARBA" id="ARBA00004651"/>
    </source>
</evidence>
<organism evidence="7 8">
    <name type="scientific">Caldibacillus debilis</name>
    <dbReference type="NCBI Taxonomy" id="301148"/>
    <lineage>
        <taxon>Bacteria</taxon>
        <taxon>Bacillati</taxon>
        <taxon>Bacillota</taxon>
        <taxon>Bacilli</taxon>
        <taxon>Bacillales</taxon>
        <taxon>Bacillaceae</taxon>
        <taxon>Caldibacillus</taxon>
    </lineage>
</organism>
<evidence type="ECO:0000313" key="7">
    <source>
        <dbReference type="EMBL" id="REJ26154.1"/>
    </source>
</evidence>
<comment type="caution">
    <text evidence="7">The sequence shown here is derived from an EMBL/GenBank/DDBJ whole genome shotgun (WGS) entry which is preliminary data.</text>
</comment>
<feature type="transmembrane region" description="Helical" evidence="6">
    <location>
        <begin position="203"/>
        <end position="220"/>
    </location>
</feature>
<dbReference type="GO" id="GO:0044341">
    <property type="term" value="P:sodium-dependent phosphate transport"/>
    <property type="evidence" value="ECO:0007669"/>
    <property type="project" value="InterPro"/>
</dbReference>
<feature type="transmembrane region" description="Helical" evidence="6">
    <location>
        <begin position="100"/>
        <end position="121"/>
    </location>
</feature>
<evidence type="ECO:0000256" key="4">
    <source>
        <dbReference type="ARBA" id="ARBA00022989"/>
    </source>
</evidence>
<evidence type="ECO:0000256" key="2">
    <source>
        <dbReference type="ARBA" id="ARBA00022475"/>
    </source>
</evidence>
<dbReference type="PANTHER" id="PTHR10010">
    <property type="entry name" value="SOLUTE CARRIER FAMILY 34 SODIUM PHOSPHATE , MEMBER 2-RELATED"/>
    <property type="match status" value="1"/>
</dbReference>
<gene>
    <name evidence="7" type="ORF">C6P37_14145</name>
</gene>